<evidence type="ECO:0000256" key="4">
    <source>
        <dbReference type="ARBA" id="ARBA00022723"/>
    </source>
</evidence>
<comment type="similarity">
    <text evidence="2">Belongs to the KdsC family.</text>
</comment>
<evidence type="ECO:0000256" key="3">
    <source>
        <dbReference type="ARBA" id="ARBA00011881"/>
    </source>
</evidence>
<dbReference type="FunFam" id="3.40.50.1000:FF:000029">
    <property type="entry name" value="3-deoxy-D-manno-octulosonate 8-phosphate phosphatase KdsC"/>
    <property type="match status" value="1"/>
</dbReference>
<dbReference type="SUPFAM" id="SSF56784">
    <property type="entry name" value="HAD-like"/>
    <property type="match status" value="1"/>
</dbReference>
<evidence type="ECO:0000256" key="5">
    <source>
        <dbReference type="ARBA" id="ARBA00022801"/>
    </source>
</evidence>
<dbReference type="PANTHER" id="PTHR21485:SF3">
    <property type="entry name" value="N-ACYLNEURAMINATE CYTIDYLYLTRANSFERASE"/>
    <property type="match status" value="1"/>
</dbReference>
<accession>A0A0G0P410</accession>
<comment type="caution">
    <text evidence="8">The sequence shown here is derived from an EMBL/GenBank/DDBJ whole genome shotgun (WGS) entry which is preliminary data.</text>
</comment>
<evidence type="ECO:0000256" key="7">
    <source>
        <dbReference type="PIRSR" id="PIRSR006118-2"/>
    </source>
</evidence>
<dbReference type="AlphaFoldDB" id="A0A0G0P410"/>
<dbReference type="PANTHER" id="PTHR21485">
    <property type="entry name" value="HAD SUPERFAMILY MEMBERS CMAS AND KDSC"/>
    <property type="match status" value="1"/>
</dbReference>
<protein>
    <submittedName>
        <fullName evidence="8">3-deoxy-D-manno-octulosonate 8-phosphate phosphatase, YrbI family</fullName>
    </submittedName>
</protein>
<dbReference type="InterPro" id="IPR023214">
    <property type="entry name" value="HAD_sf"/>
</dbReference>
<gene>
    <name evidence="8" type="ORF">UT14_C0001G0007</name>
</gene>
<evidence type="ECO:0000256" key="6">
    <source>
        <dbReference type="ARBA" id="ARBA00022842"/>
    </source>
</evidence>
<sequence>MDFELLEKLRKIKLLVLDCDGVLTDSYVYVNNDGNEFCRFSHRDGKGIQLIREAGIEVAIITSQKSPYVKKRCDKMGVEFHQAITNKLRNLGDMLEDKKMRFQEVCFVGDDVSDIAVMNNVGLPIAVADAEEEVKKITAYITKRKGGEHAVREVCNLILEARRCRNEF</sequence>
<keyword evidence="5" id="KW-0378">Hydrolase</keyword>
<dbReference type="Gene3D" id="3.40.50.1000">
    <property type="entry name" value="HAD superfamily/HAD-like"/>
    <property type="match status" value="1"/>
</dbReference>
<name>A0A0G0P410_9BACT</name>
<feature type="binding site" evidence="7">
    <location>
        <position position="20"/>
    </location>
    <ligand>
        <name>substrate</name>
    </ligand>
</feature>
<dbReference type="NCBIfam" id="TIGR01670">
    <property type="entry name" value="KdsC-phosphatas"/>
    <property type="match status" value="1"/>
</dbReference>
<dbReference type="GO" id="GO:0046872">
    <property type="term" value="F:metal ion binding"/>
    <property type="evidence" value="ECO:0007669"/>
    <property type="project" value="UniProtKB-KW"/>
</dbReference>
<keyword evidence="4 7" id="KW-0479">Metal-binding</keyword>
<dbReference type="GO" id="GO:0016788">
    <property type="term" value="F:hydrolase activity, acting on ester bonds"/>
    <property type="evidence" value="ECO:0007669"/>
    <property type="project" value="InterPro"/>
</dbReference>
<dbReference type="NCBIfam" id="TIGR01662">
    <property type="entry name" value="HAD-SF-IIIA"/>
    <property type="match status" value="1"/>
</dbReference>
<organism evidence="8 9">
    <name type="scientific">Candidatus Shapirobacteria bacterium GW2011_GWE1_38_92</name>
    <dbReference type="NCBI Taxonomy" id="1618489"/>
    <lineage>
        <taxon>Bacteria</taxon>
        <taxon>Candidatus Shapironibacteriota</taxon>
    </lineage>
</organism>
<dbReference type="InterPro" id="IPR010023">
    <property type="entry name" value="KdsC_fam"/>
</dbReference>
<dbReference type="Pfam" id="PF08282">
    <property type="entry name" value="Hydrolase_3"/>
    <property type="match status" value="1"/>
</dbReference>
<evidence type="ECO:0000256" key="2">
    <source>
        <dbReference type="ARBA" id="ARBA00005893"/>
    </source>
</evidence>
<dbReference type="InterPro" id="IPR050793">
    <property type="entry name" value="CMP-NeuNAc_synthase"/>
</dbReference>
<dbReference type="Proteomes" id="UP000033841">
    <property type="component" value="Unassembled WGS sequence"/>
</dbReference>
<feature type="binding site" evidence="7">
    <location>
        <position position="18"/>
    </location>
    <ligand>
        <name>Mg(2+)</name>
        <dbReference type="ChEBI" id="CHEBI:18420"/>
    </ligand>
</feature>
<feature type="binding site" evidence="7">
    <location>
        <position position="110"/>
    </location>
    <ligand>
        <name>Mg(2+)</name>
        <dbReference type="ChEBI" id="CHEBI:18420"/>
    </ligand>
</feature>
<dbReference type="PIRSF" id="PIRSF006118">
    <property type="entry name" value="KDO8-P_Ptase"/>
    <property type="match status" value="1"/>
</dbReference>
<evidence type="ECO:0000256" key="1">
    <source>
        <dbReference type="ARBA" id="ARBA00001946"/>
    </source>
</evidence>
<evidence type="ECO:0000313" key="9">
    <source>
        <dbReference type="Proteomes" id="UP000033841"/>
    </source>
</evidence>
<keyword evidence="6 7" id="KW-0460">Magnesium</keyword>
<dbReference type="SFLD" id="SFLDS00003">
    <property type="entry name" value="Haloacid_Dehalogenase"/>
    <property type="match status" value="1"/>
</dbReference>
<dbReference type="GO" id="GO:0008781">
    <property type="term" value="F:N-acylneuraminate cytidylyltransferase activity"/>
    <property type="evidence" value="ECO:0007669"/>
    <property type="project" value="TreeGrafter"/>
</dbReference>
<comment type="cofactor">
    <cofactor evidence="1 7">
        <name>Mg(2+)</name>
        <dbReference type="ChEBI" id="CHEBI:18420"/>
    </cofactor>
</comment>
<dbReference type="SFLD" id="SFLDG01136">
    <property type="entry name" value="C1.6:_Phosphoserine_Phosphatas"/>
    <property type="match status" value="1"/>
</dbReference>
<dbReference type="EMBL" id="LBVR01000001">
    <property type="protein sequence ID" value="KKQ92864.1"/>
    <property type="molecule type" value="Genomic_DNA"/>
</dbReference>
<reference evidence="8 9" key="1">
    <citation type="journal article" date="2015" name="Nature">
        <title>rRNA introns, odd ribosomes, and small enigmatic genomes across a large radiation of phyla.</title>
        <authorList>
            <person name="Brown C.T."/>
            <person name="Hug L.A."/>
            <person name="Thomas B.C."/>
            <person name="Sharon I."/>
            <person name="Castelle C.J."/>
            <person name="Singh A."/>
            <person name="Wilkins M.J."/>
            <person name="Williams K.H."/>
            <person name="Banfield J.F."/>
        </authorList>
    </citation>
    <scope>NUCLEOTIDE SEQUENCE [LARGE SCALE GENOMIC DNA]</scope>
</reference>
<dbReference type="InterPro" id="IPR006549">
    <property type="entry name" value="HAD-SF_hydro_IIIA"/>
</dbReference>
<dbReference type="InterPro" id="IPR036412">
    <property type="entry name" value="HAD-like_sf"/>
</dbReference>
<proteinExistence type="inferred from homology"/>
<evidence type="ECO:0000313" key="8">
    <source>
        <dbReference type="EMBL" id="KKQ92864.1"/>
    </source>
</evidence>
<comment type="subunit">
    <text evidence="3">Homotetramer.</text>
</comment>
<dbReference type="SFLD" id="SFLDG01138">
    <property type="entry name" value="C1.6.2:_Deoxy-d-mannose-octulo"/>
    <property type="match status" value="1"/>
</dbReference>